<sequence>MTSKAAIFALLTLWGVGTAVPCTAWADDNTASESQSETDDAAAEDDLTDRVWVKAGDEAALPGVIKIFLSDGTLVQDSCWETHRLSPWLMTSASSVSWNEDGIDMKADIVTLTANELVLSLKLKGGDVEERYAPATVPYVCPDMPKG</sequence>
<name>A0A933NX13_9HYPH</name>
<feature type="signal peptide" evidence="1">
    <location>
        <begin position="1"/>
        <end position="26"/>
    </location>
</feature>
<dbReference type="Proteomes" id="UP000782610">
    <property type="component" value="Unassembled WGS sequence"/>
</dbReference>
<organism evidence="2 3">
    <name type="scientific">Devosia nanyangense</name>
    <dbReference type="NCBI Taxonomy" id="1228055"/>
    <lineage>
        <taxon>Bacteria</taxon>
        <taxon>Pseudomonadati</taxon>
        <taxon>Pseudomonadota</taxon>
        <taxon>Alphaproteobacteria</taxon>
        <taxon>Hyphomicrobiales</taxon>
        <taxon>Devosiaceae</taxon>
        <taxon>Devosia</taxon>
    </lineage>
</organism>
<dbReference type="AlphaFoldDB" id="A0A933NX13"/>
<comment type="caution">
    <text evidence="2">The sequence shown here is derived from an EMBL/GenBank/DDBJ whole genome shotgun (WGS) entry which is preliminary data.</text>
</comment>
<keyword evidence="1" id="KW-0732">Signal</keyword>
<reference evidence="2" key="1">
    <citation type="submission" date="2020-07" db="EMBL/GenBank/DDBJ databases">
        <title>Huge and variable diversity of episymbiotic CPR bacteria and DPANN archaea in groundwater ecosystems.</title>
        <authorList>
            <person name="He C.Y."/>
            <person name="Keren R."/>
            <person name="Whittaker M."/>
            <person name="Farag I.F."/>
            <person name="Doudna J."/>
            <person name="Cate J.H.D."/>
            <person name="Banfield J.F."/>
        </authorList>
    </citation>
    <scope>NUCLEOTIDE SEQUENCE</scope>
    <source>
        <strain evidence="2">NC_groundwater_1586_Pr3_B-0.1um_66_15</strain>
    </source>
</reference>
<accession>A0A933NX13</accession>
<feature type="chain" id="PRO_5036910942" evidence="1">
    <location>
        <begin position="27"/>
        <end position="147"/>
    </location>
</feature>
<evidence type="ECO:0000313" key="3">
    <source>
        <dbReference type="Proteomes" id="UP000782610"/>
    </source>
</evidence>
<gene>
    <name evidence="2" type="ORF">HY834_02235</name>
</gene>
<proteinExistence type="predicted"/>
<evidence type="ECO:0000256" key="1">
    <source>
        <dbReference type="SAM" id="SignalP"/>
    </source>
</evidence>
<dbReference type="EMBL" id="JACRAF010000006">
    <property type="protein sequence ID" value="MBI4920541.1"/>
    <property type="molecule type" value="Genomic_DNA"/>
</dbReference>
<protein>
    <submittedName>
        <fullName evidence="2">Uncharacterized protein</fullName>
    </submittedName>
</protein>
<evidence type="ECO:0000313" key="2">
    <source>
        <dbReference type="EMBL" id="MBI4920541.1"/>
    </source>
</evidence>